<dbReference type="OrthoDB" id="4776522at2759"/>
<feature type="compositionally biased region" description="Low complexity" evidence="1">
    <location>
        <begin position="133"/>
        <end position="156"/>
    </location>
</feature>
<organism evidence="2 3">
    <name type="scientific">Oidiodendron maius (strain Zn)</name>
    <dbReference type="NCBI Taxonomy" id="913774"/>
    <lineage>
        <taxon>Eukaryota</taxon>
        <taxon>Fungi</taxon>
        <taxon>Dikarya</taxon>
        <taxon>Ascomycota</taxon>
        <taxon>Pezizomycotina</taxon>
        <taxon>Leotiomycetes</taxon>
        <taxon>Leotiomycetes incertae sedis</taxon>
        <taxon>Myxotrichaceae</taxon>
        <taxon>Oidiodendron</taxon>
    </lineage>
</organism>
<dbReference type="Proteomes" id="UP000054321">
    <property type="component" value="Unassembled WGS sequence"/>
</dbReference>
<dbReference type="EMBL" id="KN832873">
    <property type="protein sequence ID" value="KIN04311.1"/>
    <property type="molecule type" value="Genomic_DNA"/>
</dbReference>
<dbReference type="InParanoid" id="A0A0C3H7W6"/>
<protein>
    <submittedName>
        <fullName evidence="2">Uncharacterized protein</fullName>
    </submittedName>
</protein>
<proteinExistence type="predicted"/>
<name>A0A0C3H7W6_OIDMZ</name>
<dbReference type="STRING" id="913774.A0A0C3H7W6"/>
<evidence type="ECO:0000256" key="1">
    <source>
        <dbReference type="SAM" id="MobiDB-lite"/>
    </source>
</evidence>
<evidence type="ECO:0000313" key="3">
    <source>
        <dbReference type="Proteomes" id="UP000054321"/>
    </source>
</evidence>
<dbReference type="HOGENOM" id="CLU_038955_0_0_1"/>
<evidence type="ECO:0000313" key="2">
    <source>
        <dbReference type="EMBL" id="KIN04311.1"/>
    </source>
</evidence>
<reference evidence="3" key="2">
    <citation type="submission" date="2015-01" db="EMBL/GenBank/DDBJ databases">
        <title>Evolutionary Origins and Diversification of the Mycorrhizal Mutualists.</title>
        <authorList>
            <consortium name="DOE Joint Genome Institute"/>
            <consortium name="Mycorrhizal Genomics Consortium"/>
            <person name="Kohler A."/>
            <person name="Kuo A."/>
            <person name="Nagy L.G."/>
            <person name="Floudas D."/>
            <person name="Copeland A."/>
            <person name="Barry K.W."/>
            <person name="Cichocki N."/>
            <person name="Veneault-Fourrey C."/>
            <person name="LaButti K."/>
            <person name="Lindquist E.A."/>
            <person name="Lipzen A."/>
            <person name="Lundell T."/>
            <person name="Morin E."/>
            <person name="Murat C."/>
            <person name="Riley R."/>
            <person name="Ohm R."/>
            <person name="Sun H."/>
            <person name="Tunlid A."/>
            <person name="Henrissat B."/>
            <person name="Grigoriev I.V."/>
            <person name="Hibbett D.S."/>
            <person name="Martin F."/>
        </authorList>
    </citation>
    <scope>NUCLEOTIDE SEQUENCE [LARGE SCALE GENOMIC DNA]</scope>
    <source>
        <strain evidence="3">Zn</strain>
    </source>
</reference>
<sequence>MAATTSTPRSTIKDHASMFMPRKHRAAARNGTFCLQTSSTGWLWRCTQDRDLMLEEDAAFDEYKDKLDAISDLIPRSDVPRKRSPAARASRLSFLDEINEADLQTYTPAQLRQILSQRSHVLEVARRETEGLVADDASSSSGLSTNNTSSTYRRSSLPPQATPTRLSMKLWLPAADTECQFKCCHYCRPGLLDRSYLSLNEVASGGISPTAAAGFGFHLQKQRPVALVKHVKSLGLRPSPPQPPASPSYLDQHQNCAHKEESSGLPITITRLSRSYVDSTKCISSTPSSIKTEVGTSTTSLQIHDTRNPSAAAKFQLALFTPLPAQSPEELALISGPPTPMEESERVGMFGSAPLDLRRGVAVTEEAVGLHVPNLITQV</sequence>
<feature type="region of interest" description="Disordered" evidence="1">
    <location>
        <begin position="133"/>
        <end position="162"/>
    </location>
</feature>
<gene>
    <name evidence="2" type="ORF">OIDMADRAFT_26925</name>
</gene>
<accession>A0A0C3H7W6</accession>
<keyword evidence="3" id="KW-1185">Reference proteome</keyword>
<dbReference type="AlphaFoldDB" id="A0A0C3H7W6"/>
<reference evidence="2 3" key="1">
    <citation type="submission" date="2014-04" db="EMBL/GenBank/DDBJ databases">
        <authorList>
            <consortium name="DOE Joint Genome Institute"/>
            <person name="Kuo A."/>
            <person name="Martino E."/>
            <person name="Perotto S."/>
            <person name="Kohler A."/>
            <person name="Nagy L.G."/>
            <person name="Floudas D."/>
            <person name="Copeland A."/>
            <person name="Barry K.W."/>
            <person name="Cichocki N."/>
            <person name="Veneault-Fourrey C."/>
            <person name="LaButti K."/>
            <person name="Lindquist E.A."/>
            <person name="Lipzen A."/>
            <person name="Lundell T."/>
            <person name="Morin E."/>
            <person name="Murat C."/>
            <person name="Sun H."/>
            <person name="Tunlid A."/>
            <person name="Henrissat B."/>
            <person name="Grigoriev I.V."/>
            <person name="Hibbett D.S."/>
            <person name="Martin F."/>
            <person name="Nordberg H.P."/>
            <person name="Cantor M.N."/>
            <person name="Hua S.X."/>
        </authorList>
    </citation>
    <scope>NUCLEOTIDE SEQUENCE [LARGE SCALE GENOMIC DNA]</scope>
    <source>
        <strain evidence="2 3">Zn</strain>
    </source>
</reference>